<sequence length="456" mass="51690">MTILYYDCFSGISGDMNLGAMVDVGVDFEYLTEMLNKLSVKNEFYLHRSRKQKMGIEGTKIDVILNKENHEHTNHSHEAKHTHHHSHEAKHTHHHSHEAEHTHHHSHEAEHTHNNNNADDHHHKHQHRNLESIKKIINDAPYNKNIKTLSINMFMEVAKAEAKVHGKTIEEIHFHEVGAVDSIVDIIGAAICFDYLNVDKIISSSVELGGGFVKCAHGVIPVPAPATVEILKNTPVTLGKVNFETTTPTGAAILKANVNEFTSKLNFNIIKTGYGLGTKDFDIPNMLRVYIATEIEEEIGKSSTVKEENNDFDIEEQIIIEVNIDDMNPELYEAIEEKLFDNGALDVYKTNILMKKNRPAIKLTVLTTVELLNKIENILFMETTTLGIREYPVKKKMLKRTFEKIQTKFGEVDIKKGLLNGKVVKIKPEYETCKKLAKINNVSILDIYSEVSTLIK</sequence>
<dbReference type="OrthoDB" id="9765625at2"/>
<keyword evidence="2" id="KW-0456">Lyase</keyword>
<accession>A0A3N4E4H4</accession>
<evidence type="ECO:0000256" key="2">
    <source>
        <dbReference type="HAMAP-Rule" id="MF_01074"/>
    </source>
</evidence>
<protein>
    <recommendedName>
        <fullName evidence="2">Putative nickel insertion protein</fullName>
    </recommendedName>
</protein>
<evidence type="ECO:0000313" key="6">
    <source>
        <dbReference type="Proteomes" id="UP000273778"/>
    </source>
</evidence>
<dbReference type="RefSeq" id="WP_124013096.1">
    <property type="nucleotide sequence ID" value="NZ_CP034073.1"/>
</dbReference>
<dbReference type="GO" id="GO:0016151">
    <property type="term" value="F:nickel cation binding"/>
    <property type="evidence" value="ECO:0007669"/>
    <property type="project" value="UniProtKB-UniRule"/>
</dbReference>
<dbReference type="AlphaFoldDB" id="A0A3N4E4H4"/>
<name>A0A3N4E4H4_9GAMM</name>
<evidence type="ECO:0000313" key="7">
    <source>
        <dbReference type="Proteomes" id="UP000278855"/>
    </source>
</evidence>
<feature type="compositionally biased region" description="Basic residues" evidence="3">
    <location>
        <begin position="80"/>
        <end position="96"/>
    </location>
</feature>
<feature type="compositionally biased region" description="Basic and acidic residues" evidence="3">
    <location>
        <begin position="97"/>
        <end position="121"/>
    </location>
</feature>
<comment type="similarity">
    <text evidence="2">Belongs to the LarC family.</text>
</comment>
<evidence type="ECO:0000256" key="1">
    <source>
        <dbReference type="ARBA" id="ARBA00022596"/>
    </source>
</evidence>
<dbReference type="Pfam" id="PF01969">
    <property type="entry name" value="Ni_insertion"/>
    <property type="match status" value="1"/>
</dbReference>
<keyword evidence="6" id="KW-1185">Reference proteome</keyword>
<dbReference type="KEGG" id="spsr:EGC80_15430"/>
<dbReference type="NCBIfam" id="TIGR00299">
    <property type="entry name" value="nickel pincer cofactor biosynthesis protein LarC"/>
    <property type="match status" value="1"/>
</dbReference>
<dbReference type="HAMAP" id="MF_01074">
    <property type="entry name" value="LarC"/>
    <property type="match status" value="1"/>
</dbReference>
<organism evidence="5 7">
    <name type="scientific">Shewanella psychromarinicola</name>
    <dbReference type="NCBI Taxonomy" id="2487742"/>
    <lineage>
        <taxon>Bacteria</taxon>
        <taxon>Pseudomonadati</taxon>
        <taxon>Pseudomonadota</taxon>
        <taxon>Gammaproteobacteria</taxon>
        <taxon>Alteromonadales</taxon>
        <taxon>Shewanellaceae</taxon>
        <taxon>Shewanella</taxon>
    </lineage>
</organism>
<reference evidence="4 6" key="1">
    <citation type="submission" date="2018-11" db="EMBL/GenBank/DDBJ databases">
        <title>Shewanella sp. M2.</title>
        <authorList>
            <person name="Hwang Y.J."/>
            <person name="Hwang C.Y."/>
        </authorList>
    </citation>
    <scope>NUCLEOTIDE SEQUENCE [LARGE SCALE GENOMIC DNA]</scope>
    <source>
        <strain evidence="4 6">M2</strain>
    </source>
</reference>
<evidence type="ECO:0000313" key="4">
    <source>
        <dbReference type="EMBL" id="AZG36126.1"/>
    </source>
</evidence>
<dbReference type="PANTHER" id="PTHR36566:SF1">
    <property type="entry name" value="PYRIDINIUM-3,5-BISTHIOCARBOXYLIC ACID MONONUCLEOTIDE NICKEL INSERTION PROTEIN"/>
    <property type="match status" value="1"/>
</dbReference>
<reference evidence="5" key="3">
    <citation type="submission" date="2018-11" db="EMBL/GenBank/DDBJ databases">
        <authorList>
            <person name="Hwang Y.J."/>
            <person name="Hwang C.Y."/>
        </authorList>
    </citation>
    <scope>NUCLEOTIDE SEQUENCE</scope>
    <source>
        <strain evidence="5">R106</strain>
    </source>
</reference>
<dbReference type="EMBL" id="CP034073">
    <property type="protein sequence ID" value="AZG36126.1"/>
    <property type="molecule type" value="Genomic_DNA"/>
</dbReference>
<gene>
    <name evidence="5" type="primary">larC</name>
    <name evidence="5" type="ORF">EGC77_12920</name>
    <name evidence="4" type="ORF">EGC80_15430</name>
</gene>
<proteinExistence type="inferred from homology"/>
<dbReference type="Gene3D" id="3.10.20.300">
    <property type="entry name" value="mk0293 like domain"/>
    <property type="match status" value="1"/>
</dbReference>
<reference evidence="7" key="2">
    <citation type="submission" date="2018-11" db="EMBL/GenBank/DDBJ databases">
        <title>Shewanella sp. R106.</title>
        <authorList>
            <person name="Hwang Y.J."/>
            <person name="Hwang C.Y."/>
        </authorList>
    </citation>
    <scope>NUCLEOTIDE SEQUENCE [LARGE SCALE GENOMIC DNA]</scope>
    <source>
        <strain evidence="7">R106</strain>
    </source>
</reference>
<dbReference type="Gene3D" id="3.30.70.1380">
    <property type="entry name" value="Transcriptional regulatory protein pf0864 domain like"/>
    <property type="match status" value="1"/>
</dbReference>
<dbReference type="Proteomes" id="UP000278855">
    <property type="component" value="Unassembled WGS sequence"/>
</dbReference>
<dbReference type="PANTHER" id="PTHR36566">
    <property type="entry name" value="NICKEL INSERTION PROTEIN-RELATED"/>
    <property type="match status" value="1"/>
</dbReference>
<dbReference type="InterPro" id="IPR002822">
    <property type="entry name" value="Ni_insertion"/>
</dbReference>
<keyword evidence="1 2" id="KW-0533">Nickel</keyword>
<dbReference type="EMBL" id="RKKB01000004">
    <property type="protein sequence ID" value="RPA31817.1"/>
    <property type="molecule type" value="Genomic_DNA"/>
</dbReference>
<evidence type="ECO:0000256" key="3">
    <source>
        <dbReference type="SAM" id="MobiDB-lite"/>
    </source>
</evidence>
<dbReference type="GO" id="GO:0016829">
    <property type="term" value="F:lyase activity"/>
    <property type="evidence" value="ECO:0007669"/>
    <property type="project" value="UniProtKB-UniRule"/>
</dbReference>
<dbReference type="Proteomes" id="UP000273778">
    <property type="component" value="Chromosome"/>
</dbReference>
<evidence type="ECO:0000313" key="5">
    <source>
        <dbReference type="EMBL" id="RPA31817.1"/>
    </source>
</evidence>
<feature type="region of interest" description="Disordered" evidence="3">
    <location>
        <begin position="71"/>
        <end position="128"/>
    </location>
</feature>